<keyword evidence="1" id="KW-0808">Transferase</keyword>
<dbReference type="PANTHER" id="PTHR45947">
    <property type="entry name" value="SULFOQUINOVOSYL TRANSFERASE SQD2"/>
    <property type="match status" value="1"/>
</dbReference>
<evidence type="ECO:0000313" key="1">
    <source>
        <dbReference type="EMBL" id="QDV76266.1"/>
    </source>
</evidence>
<dbReference type="Gene3D" id="3.40.50.2000">
    <property type="entry name" value="Glycogen Phosphorylase B"/>
    <property type="match status" value="2"/>
</dbReference>
<organism evidence="1 2">
    <name type="scientific">Botrimarina mediterranea</name>
    <dbReference type="NCBI Taxonomy" id="2528022"/>
    <lineage>
        <taxon>Bacteria</taxon>
        <taxon>Pseudomonadati</taxon>
        <taxon>Planctomycetota</taxon>
        <taxon>Planctomycetia</taxon>
        <taxon>Pirellulales</taxon>
        <taxon>Lacipirellulaceae</taxon>
        <taxon>Botrimarina</taxon>
    </lineage>
</organism>
<sequence length="364" mass="38158">MSHVLHVIHDLDHSGAATQLRLLTAAAVARGEDVAVASLRRPGPQGERFVAAGVPVIWTAKRFRLDPFAVEALRRLVERRGAGGGLITWDHDSAPLGRILKRLKGAWWAHVHRGGAPPKLTGVDAVIAADLIAAQSAKAVTSAPVTIAPNAYDPSLVPMGDTEKLAARARLRAAGWDIADGAPVVVCVTRIDDAVATKELAWASDLVRVMRPGLRLLVAGDGAGRLACERFAVKAVERGTVEWLGPCDALATLYAAADVVWVGRGAGATPTPAVEAMAAGKPVVMADGPGRETLLPQDTPPAPPVCRIAWNDRPGWAKATMRLLAEPALAAEIGAANAQRVRGSHDVGHTIEAWRAALAMGSRS</sequence>
<dbReference type="Pfam" id="PF13692">
    <property type="entry name" value="Glyco_trans_1_4"/>
    <property type="match status" value="1"/>
</dbReference>
<name>A0A518KEP8_9BACT</name>
<dbReference type="AlphaFoldDB" id="A0A518KEP8"/>
<dbReference type="EMBL" id="CP036349">
    <property type="protein sequence ID" value="QDV76266.1"/>
    <property type="molecule type" value="Genomic_DNA"/>
</dbReference>
<dbReference type="Proteomes" id="UP000316426">
    <property type="component" value="Chromosome"/>
</dbReference>
<keyword evidence="2" id="KW-1185">Reference proteome</keyword>
<gene>
    <name evidence="1" type="ORF">Spa11_44960</name>
</gene>
<protein>
    <submittedName>
        <fullName evidence="1">Glycosyl transferases group 1</fullName>
    </submittedName>
</protein>
<dbReference type="RefSeq" id="WP_145116721.1">
    <property type="nucleotide sequence ID" value="NZ_CP036349.1"/>
</dbReference>
<dbReference type="PANTHER" id="PTHR45947:SF3">
    <property type="entry name" value="SULFOQUINOVOSYL TRANSFERASE SQD2"/>
    <property type="match status" value="1"/>
</dbReference>
<reference evidence="1 2" key="1">
    <citation type="submission" date="2019-02" db="EMBL/GenBank/DDBJ databases">
        <title>Deep-cultivation of Planctomycetes and their phenomic and genomic characterization uncovers novel biology.</title>
        <authorList>
            <person name="Wiegand S."/>
            <person name="Jogler M."/>
            <person name="Boedeker C."/>
            <person name="Pinto D."/>
            <person name="Vollmers J."/>
            <person name="Rivas-Marin E."/>
            <person name="Kohn T."/>
            <person name="Peeters S.H."/>
            <person name="Heuer A."/>
            <person name="Rast P."/>
            <person name="Oberbeckmann S."/>
            <person name="Bunk B."/>
            <person name="Jeske O."/>
            <person name="Meyerdierks A."/>
            <person name="Storesund J.E."/>
            <person name="Kallscheuer N."/>
            <person name="Luecker S."/>
            <person name="Lage O.M."/>
            <person name="Pohl T."/>
            <person name="Merkel B.J."/>
            <person name="Hornburger P."/>
            <person name="Mueller R.-W."/>
            <person name="Bruemmer F."/>
            <person name="Labrenz M."/>
            <person name="Spormann A.M."/>
            <person name="Op den Camp H."/>
            <person name="Overmann J."/>
            <person name="Amann R."/>
            <person name="Jetten M.S.M."/>
            <person name="Mascher T."/>
            <person name="Medema M.H."/>
            <person name="Devos D.P."/>
            <person name="Kaster A.-K."/>
            <person name="Ovreas L."/>
            <person name="Rohde M."/>
            <person name="Galperin M.Y."/>
            <person name="Jogler C."/>
        </authorList>
    </citation>
    <scope>NUCLEOTIDE SEQUENCE [LARGE SCALE GENOMIC DNA]</scope>
    <source>
        <strain evidence="1 2">Spa11</strain>
    </source>
</reference>
<dbReference type="KEGG" id="bmei:Spa11_44960"/>
<evidence type="ECO:0000313" key="2">
    <source>
        <dbReference type="Proteomes" id="UP000316426"/>
    </source>
</evidence>
<dbReference type="GO" id="GO:0016758">
    <property type="term" value="F:hexosyltransferase activity"/>
    <property type="evidence" value="ECO:0007669"/>
    <property type="project" value="TreeGrafter"/>
</dbReference>
<proteinExistence type="predicted"/>
<dbReference type="SUPFAM" id="SSF53756">
    <property type="entry name" value="UDP-Glycosyltransferase/glycogen phosphorylase"/>
    <property type="match status" value="1"/>
</dbReference>
<dbReference type="InterPro" id="IPR050194">
    <property type="entry name" value="Glycosyltransferase_grp1"/>
</dbReference>
<accession>A0A518KEP8</accession>